<accession>A0A0F9GQ97</accession>
<protein>
    <submittedName>
        <fullName evidence="2">Uncharacterized protein</fullName>
    </submittedName>
</protein>
<keyword evidence="1" id="KW-0472">Membrane</keyword>
<keyword evidence="1" id="KW-1133">Transmembrane helix</keyword>
<gene>
    <name evidence="2" type="ORF">LCGC14_2092830</name>
</gene>
<comment type="caution">
    <text evidence="2">The sequence shown here is derived from an EMBL/GenBank/DDBJ whole genome shotgun (WGS) entry which is preliminary data.</text>
</comment>
<evidence type="ECO:0000256" key="1">
    <source>
        <dbReference type="SAM" id="Phobius"/>
    </source>
</evidence>
<proteinExistence type="predicted"/>
<evidence type="ECO:0000313" key="2">
    <source>
        <dbReference type="EMBL" id="KKL71645.1"/>
    </source>
</evidence>
<name>A0A0F9GQ97_9ZZZZ</name>
<reference evidence="2" key="1">
    <citation type="journal article" date="2015" name="Nature">
        <title>Complex archaea that bridge the gap between prokaryotes and eukaryotes.</title>
        <authorList>
            <person name="Spang A."/>
            <person name="Saw J.H."/>
            <person name="Jorgensen S.L."/>
            <person name="Zaremba-Niedzwiedzka K."/>
            <person name="Martijn J."/>
            <person name="Lind A.E."/>
            <person name="van Eijk R."/>
            <person name="Schleper C."/>
            <person name="Guy L."/>
            <person name="Ettema T.J."/>
        </authorList>
    </citation>
    <scope>NUCLEOTIDE SEQUENCE</scope>
</reference>
<feature type="transmembrane region" description="Helical" evidence="1">
    <location>
        <begin position="12"/>
        <end position="35"/>
    </location>
</feature>
<dbReference type="PROSITE" id="PS51257">
    <property type="entry name" value="PROKAR_LIPOPROTEIN"/>
    <property type="match status" value="1"/>
</dbReference>
<keyword evidence="1" id="KW-0812">Transmembrane</keyword>
<sequence length="258" mass="30223">MVNRMKKNKRGIYCVFIALMTLNYLILSCLGNTVFTLSLRRNDVIIYEYNVVNTSLLYDLGEEHEFYKNLSLGSIEEHSKIKLIVDDMYEDYDYWIIEFRLYNYSSNNLIGYMNRYCAKFPEVFVYQIYSDGFLDILPANVNSFLLQSRDLIAEYNDSSIQISDHNIIFDYTAVGDNYTFVFNYNQRGILDKYSLLYKGSVAFEKTLIAFSSKDGDFPLLLIIFILVISCVSVGVGIFIYKKKTREKNRSKKLLKHIR</sequence>
<dbReference type="EMBL" id="LAZR01025526">
    <property type="protein sequence ID" value="KKL71645.1"/>
    <property type="molecule type" value="Genomic_DNA"/>
</dbReference>
<dbReference type="AlphaFoldDB" id="A0A0F9GQ97"/>
<feature type="transmembrane region" description="Helical" evidence="1">
    <location>
        <begin position="217"/>
        <end position="240"/>
    </location>
</feature>
<organism evidence="2">
    <name type="scientific">marine sediment metagenome</name>
    <dbReference type="NCBI Taxonomy" id="412755"/>
    <lineage>
        <taxon>unclassified sequences</taxon>
        <taxon>metagenomes</taxon>
        <taxon>ecological metagenomes</taxon>
    </lineage>
</organism>